<comment type="caution">
    <text evidence="1">The sequence shown here is derived from an EMBL/GenBank/DDBJ whole genome shotgun (WGS) entry which is preliminary data.</text>
</comment>
<keyword evidence="2" id="KW-1185">Reference proteome</keyword>
<dbReference type="EMBL" id="JAWRCN010000001">
    <property type="protein sequence ID" value="MDW6016788.1"/>
    <property type="molecule type" value="Genomic_DNA"/>
</dbReference>
<gene>
    <name evidence="1" type="ORF">SBW85_03265</name>
</gene>
<evidence type="ECO:0000313" key="2">
    <source>
        <dbReference type="Proteomes" id="UP001272325"/>
    </source>
</evidence>
<accession>A0ABU4IE07</accession>
<evidence type="ECO:0008006" key="3">
    <source>
        <dbReference type="Google" id="ProtNLM"/>
    </source>
</evidence>
<reference evidence="1 2" key="1">
    <citation type="submission" date="2023-11" db="EMBL/GenBank/DDBJ databases">
        <title>Plant-associative lifestyle of Vibrio porteresiae and its evolutionary dynamics.</title>
        <authorList>
            <person name="Rameshkumar N."/>
            <person name="Kirti K."/>
        </authorList>
    </citation>
    <scope>NUCLEOTIDE SEQUENCE [LARGE SCALE GENOMIC DNA]</scope>
    <source>
        <strain evidence="1 2">MSSRF60</strain>
    </source>
</reference>
<dbReference type="SUPFAM" id="SSF56399">
    <property type="entry name" value="ADP-ribosylation"/>
    <property type="match status" value="1"/>
</dbReference>
<evidence type="ECO:0000313" key="1">
    <source>
        <dbReference type="EMBL" id="MDW6016788.1"/>
    </source>
</evidence>
<dbReference type="RefSeq" id="WP_171137429.1">
    <property type="nucleotide sequence ID" value="NZ_AP024893.1"/>
</dbReference>
<sequence length="190" mass="22131">MVYYHLSRPGLIKSKTLDLVVDQKHIHTHTWDDGFVNKYEFDGLSQHGRFYLSLIRETGMISVDNNTYHELRLEEIRKRHHSDKPSRFSSVFGCVSIGDIEHIAREYFKLVGIFPIYQISTCNRVHESDMALTNPMFVHVADSRFNAYWSGCSEHSMGSFKEVLMEAPVSIIGIAGWYMNFEVNNELRFF</sequence>
<name>A0ABU4IE07_9VIBR</name>
<protein>
    <recommendedName>
        <fullName evidence="3">DUF2441 domain-containing protein</fullName>
    </recommendedName>
</protein>
<dbReference type="Proteomes" id="UP001272325">
    <property type="component" value="Unassembled WGS sequence"/>
</dbReference>
<organism evidence="1 2">
    <name type="scientific">Vibrio plantisponsor</name>
    <dbReference type="NCBI Taxonomy" id="664643"/>
    <lineage>
        <taxon>Bacteria</taxon>
        <taxon>Pseudomonadati</taxon>
        <taxon>Pseudomonadota</taxon>
        <taxon>Gammaproteobacteria</taxon>
        <taxon>Vibrionales</taxon>
        <taxon>Vibrionaceae</taxon>
        <taxon>Vibrio</taxon>
    </lineage>
</organism>
<proteinExistence type="predicted"/>